<dbReference type="RefSeq" id="WP_086078481.1">
    <property type="nucleotide sequence ID" value="NZ_CP021111.1"/>
</dbReference>
<dbReference type="GO" id="GO:0000287">
    <property type="term" value="F:magnesium ion binding"/>
    <property type="evidence" value="ECO:0007669"/>
    <property type="project" value="InterPro"/>
</dbReference>
<dbReference type="STRING" id="463040.CAL15_10155"/>
<dbReference type="PANTHER" id="PTHR12215:SF10">
    <property type="entry name" value="L-AMINOADIPATE-SEMIALDEHYDE DEHYDROGENASE-PHOSPHOPANTETHEINYL TRANSFERASE"/>
    <property type="match status" value="1"/>
</dbReference>
<evidence type="ECO:0000313" key="4">
    <source>
        <dbReference type="EMBL" id="ARP94716.1"/>
    </source>
</evidence>
<name>A0A1W6ZBE6_9BORD</name>
<feature type="domain" description="4'-phosphopantetheinyl transferase" evidence="3">
    <location>
        <begin position="125"/>
        <end position="195"/>
    </location>
</feature>
<dbReference type="OrthoDB" id="9808281at2"/>
<dbReference type="Pfam" id="PF01648">
    <property type="entry name" value="ACPS"/>
    <property type="match status" value="1"/>
</dbReference>
<accession>A0A1W6ZBE6</accession>
<dbReference type="InterPro" id="IPR050559">
    <property type="entry name" value="P-Pant_transferase_sf"/>
</dbReference>
<gene>
    <name evidence="4" type="ORF">CAL15_10155</name>
</gene>
<dbReference type="PANTHER" id="PTHR12215">
    <property type="entry name" value="PHOSPHOPANTETHEINE TRANSFERASE"/>
    <property type="match status" value="1"/>
</dbReference>
<dbReference type="SUPFAM" id="SSF56214">
    <property type="entry name" value="4'-phosphopantetheinyl transferase"/>
    <property type="match status" value="2"/>
</dbReference>
<evidence type="ECO:0000256" key="1">
    <source>
        <dbReference type="ARBA" id="ARBA00010990"/>
    </source>
</evidence>
<proteinExistence type="inferred from homology"/>
<organism evidence="4 5">
    <name type="scientific">Bordetella genomosp. 13</name>
    <dbReference type="NCBI Taxonomy" id="463040"/>
    <lineage>
        <taxon>Bacteria</taxon>
        <taxon>Pseudomonadati</taxon>
        <taxon>Pseudomonadota</taxon>
        <taxon>Betaproteobacteria</taxon>
        <taxon>Burkholderiales</taxon>
        <taxon>Alcaligenaceae</taxon>
        <taxon>Bordetella</taxon>
    </lineage>
</organism>
<evidence type="ECO:0000259" key="3">
    <source>
        <dbReference type="Pfam" id="PF01648"/>
    </source>
</evidence>
<protein>
    <recommendedName>
        <fullName evidence="3">4'-phosphopantetheinyl transferase domain-containing protein</fullName>
    </recommendedName>
</protein>
<dbReference type="InterPro" id="IPR037143">
    <property type="entry name" value="4-PPantetheinyl_Trfase_dom_sf"/>
</dbReference>
<dbReference type="InterPro" id="IPR008278">
    <property type="entry name" value="4-PPantetheinyl_Trfase_dom"/>
</dbReference>
<dbReference type="GO" id="GO:0019878">
    <property type="term" value="P:lysine biosynthetic process via aminoadipic acid"/>
    <property type="evidence" value="ECO:0007669"/>
    <property type="project" value="TreeGrafter"/>
</dbReference>
<keyword evidence="2" id="KW-0808">Transferase</keyword>
<evidence type="ECO:0000256" key="2">
    <source>
        <dbReference type="ARBA" id="ARBA00022679"/>
    </source>
</evidence>
<reference evidence="4 5" key="1">
    <citation type="submission" date="2017-05" db="EMBL/GenBank/DDBJ databases">
        <title>Complete and WGS of Bordetella genogroups.</title>
        <authorList>
            <person name="Spilker T."/>
            <person name="LiPuma J."/>
        </authorList>
    </citation>
    <scope>NUCLEOTIDE SEQUENCE [LARGE SCALE GENOMIC DNA]</scope>
    <source>
        <strain evidence="4 5">AU7206</strain>
    </source>
</reference>
<evidence type="ECO:0000313" key="5">
    <source>
        <dbReference type="Proteomes" id="UP000194161"/>
    </source>
</evidence>
<dbReference type="GO" id="GO:0008897">
    <property type="term" value="F:holo-[acyl-carrier-protein] synthase activity"/>
    <property type="evidence" value="ECO:0007669"/>
    <property type="project" value="InterPro"/>
</dbReference>
<dbReference type="EMBL" id="CP021111">
    <property type="protein sequence ID" value="ARP94716.1"/>
    <property type="molecule type" value="Genomic_DNA"/>
</dbReference>
<dbReference type="AlphaFoldDB" id="A0A1W6ZBE6"/>
<keyword evidence="5" id="KW-1185">Reference proteome</keyword>
<sequence length="245" mass="26406">MDPSAALLTAVRACHDRARSRGSPAFLLCAPLGPASDVGGWLPLLDDHEQRRCMALRDPRHAHVYAASHALLRCVLAAVLDRGPQRIAYARDGRGKPRLADGCGVDFNLSHTRGMCLVGVRAQGRIGVDVEYVDPLHPLLARAARLRAPGEAPITPARQHVDAHARAVFASWVRKEALLKSDGRGLAQGSPRDLCLVRDAGGAWRDPREDAVVYDLGVSARHRAAVSLMPPARAPLLWRLPVAPG</sequence>
<comment type="similarity">
    <text evidence="1">Belongs to the P-Pant transferase superfamily. Gsp/Sfp/HetI/AcpT family.</text>
</comment>
<dbReference type="KEGG" id="bgm:CAL15_10155"/>
<dbReference type="GO" id="GO:0005829">
    <property type="term" value="C:cytosol"/>
    <property type="evidence" value="ECO:0007669"/>
    <property type="project" value="TreeGrafter"/>
</dbReference>
<dbReference type="Proteomes" id="UP000194161">
    <property type="component" value="Chromosome"/>
</dbReference>
<dbReference type="Gene3D" id="3.90.470.20">
    <property type="entry name" value="4'-phosphopantetheinyl transferase domain"/>
    <property type="match status" value="1"/>
</dbReference>